<name>A0A2G9TZ64_TELCI</name>
<dbReference type="GO" id="GO:0004473">
    <property type="term" value="F:malate dehydrogenase (decarboxylating) (NADP+) activity"/>
    <property type="evidence" value="ECO:0007669"/>
    <property type="project" value="TreeGrafter"/>
</dbReference>
<dbReference type="GO" id="GO:0006108">
    <property type="term" value="P:malate metabolic process"/>
    <property type="evidence" value="ECO:0007669"/>
    <property type="project" value="TreeGrafter"/>
</dbReference>
<protein>
    <submittedName>
        <fullName evidence="2">Malic enzyme domain protein</fullName>
    </submittedName>
</protein>
<dbReference type="PANTHER" id="PTHR23406">
    <property type="entry name" value="MALIC ENZYME-RELATED"/>
    <property type="match status" value="1"/>
</dbReference>
<dbReference type="SUPFAM" id="SSF53223">
    <property type="entry name" value="Aminoacid dehydrogenase-like, N-terminal domain"/>
    <property type="match status" value="1"/>
</dbReference>
<feature type="domain" description="Malic enzyme N-terminal" evidence="1">
    <location>
        <begin position="99"/>
        <end position="239"/>
    </location>
</feature>
<evidence type="ECO:0000313" key="3">
    <source>
        <dbReference type="Proteomes" id="UP000230423"/>
    </source>
</evidence>
<dbReference type="SMART" id="SM01274">
    <property type="entry name" value="malic"/>
    <property type="match status" value="1"/>
</dbReference>
<organism evidence="2 3">
    <name type="scientific">Teladorsagia circumcincta</name>
    <name type="common">Brown stomach worm</name>
    <name type="synonym">Ostertagia circumcincta</name>
    <dbReference type="NCBI Taxonomy" id="45464"/>
    <lineage>
        <taxon>Eukaryota</taxon>
        <taxon>Metazoa</taxon>
        <taxon>Ecdysozoa</taxon>
        <taxon>Nematoda</taxon>
        <taxon>Chromadorea</taxon>
        <taxon>Rhabditida</taxon>
        <taxon>Rhabditina</taxon>
        <taxon>Rhabditomorpha</taxon>
        <taxon>Strongyloidea</taxon>
        <taxon>Trichostrongylidae</taxon>
        <taxon>Teladorsagia</taxon>
    </lineage>
</organism>
<dbReference type="Gene3D" id="1.20.1370.30">
    <property type="match status" value="1"/>
</dbReference>
<dbReference type="AlphaFoldDB" id="A0A2G9TZ64"/>
<dbReference type="PRINTS" id="PR00072">
    <property type="entry name" value="MALOXRDTASE"/>
</dbReference>
<dbReference type="PANTHER" id="PTHR23406:SF90">
    <property type="entry name" value="MALIC ENZYME-RELATED"/>
    <property type="match status" value="1"/>
</dbReference>
<dbReference type="GO" id="GO:0005739">
    <property type="term" value="C:mitochondrion"/>
    <property type="evidence" value="ECO:0007669"/>
    <property type="project" value="TreeGrafter"/>
</dbReference>
<accession>A0A2G9TZ64</accession>
<keyword evidence="3" id="KW-1185">Reference proteome</keyword>
<sequence length="264" mass="29873">MASFADNHRYDLSDPKQLALHKLYRPERVTPNERGYQLLNTPRLSKGTAFTLYERQHLGIHGLLPPAFMTQEQQVYRMLMSIREQPNDLAKYIALDELQCRNEKLFYRILSENVKEMMPIVYTPTVGLACQEFGHIYRHPKGLYITINDNSISKIYQILCNWPISNVQAIVVTDGERILGLGDLGANGMGIPVGKLGLYVALGGIHPQWCLPVLIDVGTNNKEFRDKAAKHSLFTNSFCEPSSIDPIKSCGRMKDMISMEAADE</sequence>
<dbReference type="Pfam" id="PF00390">
    <property type="entry name" value="malic"/>
    <property type="match status" value="1"/>
</dbReference>
<evidence type="ECO:0000313" key="2">
    <source>
        <dbReference type="EMBL" id="PIO63283.1"/>
    </source>
</evidence>
<dbReference type="InterPro" id="IPR046346">
    <property type="entry name" value="Aminoacid_DH-like_N_sf"/>
</dbReference>
<dbReference type="OrthoDB" id="5365701at2759"/>
<dbReference type="Gene3D" id="3.40.50.10380">
    <property type="entry name" value="Malic enzyme, N-terminal domain"/>
    <property type="match status" value="1"/>
</dbReference>
<dbReference type="EMBL" id="KZ351073">
    <property type="protein sequence ID" value="PIO63283.1"/>
    <property type="molecule type" value="Genomic_DNA"/>
</dbReference>
<gene>
    <name evidence="2" type="ORF">TELCIR_15116</name>
</gene>
<dbReference type="InterPro" id="IPR001891">
    <property type="entry name" value="Malic_OxRdtase"/>
</dbReference>
<proteinExistence type="predicted"/>
<dbReference type="InterPro" id="IPR037062">
    <property type="entry name" value="Malic_N_dom_sf"/>
</dbReference>
<reference evidence="2 3" key="1">
    <citation type="submission" date="2015-09" db="EMBL/GenBank/DDBJ databases">
        <title>Draft genome of the parasitic nematode Teladorsagia circumcincta isolate WARC Sus (inbred).</title>
        <authorList>
            <person name="Mitreva M."/>
        </authorList>
    </citation>
    <scope>NUCLEOTIDE SEQUENCE [LARGE SCALE GENOMIC DNA]</scope>
    <source>
        <strain evidence="2 3">S</strain>
    </source>
</reference>
<dbReference type="InterPro" id="IPR012301">
    <property type="entry name" value="Malic_N_dom"/>
</dbReference>
<dbReference type="Proteomes" id="UP000230423">
    <property type="component" value="Unassembled WGS sequence"/>
</dbReference>
<evidence type="ECO:0000259" key="1">
    <source>
        <dbReference type="SMART" id="SM01274"/>
    </source>
</evidence>